<comment type="caution">
    <text evidence="1">The sequence shown here is derived from an EMBL/GenBank/DDBJ whole genome shotgun (WGS) entry which is preliminary data.</text>
</comment>
<evidence type="ECO:0000313" key="2">
    <source>
        <dbReference type="Proteomes" id="UP001153954"/>
    </source>
</evidence>
<name>A0AAU9U6J9_EUPED</name>
<protein>
    <submittedName>
        <fullName evidence="1">Uncharacterized protein</fullName>
    </submittedName>
</protein>
<keyword evidence="2" id="KW-1185">Reference proteome</keyword>
<reference evidence="1" key="1">
    <citation type="submission" date="2022-03" db="EMBL/GenBank/DDBJ databases">
        <authorList>
            <person name="Tunstrom K."/>
        </authorList>
    </citation>
    <scope>NUCLEOTIDE SEQUENCE</scope>
</reference>
<accession>A0AAU9U6J9</accession>
<organism evidence="1 2">
    <name type="scientific">Euphydryas editha</name>
    <name type="common">Edith's checkerspot</name>
    <dbReference type="NCBI Taxonomy" id="104508"/>
    <lineage>
        <taxon>Eukaryota</taxon>
        <taxon>Metazoa</taxon>
        <taxon>Ecdysozoa</taxon>
        <taxon>Arthropoda</taxon>
        <taxon>Hexapoda</taxon>
        <taxon>Insecta</taxon>
        <taxon>Pterygota</taxon>
        <taxon>Neoptera</taxon>
        <taxon>Endopterygota</taxon>
        <taxon>Lepidoptera</taxon>
        <taxon>Glossata</taxon>
        <taxon>Ditrysia</taxon>
        <taxon>Papilionoidea</taxon>
        <taxon>Nymphalidae</taxon>
        <taxon>Nymphalinae</taxon>
        <taxon>Euphydryas</taxon>
    </lineage>
</organism>
<evidence type="ECO:0000313" key="1">
    <source>
        <dbReference type="EMBL" id="CAH2094484.1"/>
    </source>
</evidence>
<gene>
    <name evidence="1" type="ORF">EEDITHA_LOCUS10042</name>
</gene>
<dbReference type="EMBL" id="CAKOGL010000014">
    <property type="protein sequence ID" value="CAH2094484.1"/>
    <property type="molecule type" value="Genomic_DNA"/>
</dbReference>
<dbReference type="AlphaFoldDB" id="A0AAU9U6J9"/>
<dbReference type="Proteomes" id="UP001153954">
    <property type="component" value="Unassembled WGS sequence"/>
</dbReference>
<proteinExistence type="predicted"/>
<sequence>MLITFKYTSCIENRDSVKILTYEYGNHTNEEILSFVHTGVIPAFIPRYNLSVKPIKPEQDKTFTYLRVQYANDLSPVVVDYDINNYTLNFYIKYPFINFPFGVEGYS</sequence>